<accession>A0ACA9RSQ2</accession>
<feature type="non-terminal residue" evidence="1">
    <location>
        <position position="45"/>
    </location>
</feature>
<proteinExistence type="predicted"/>
<dbReference type="Proteomes" id="UP000789920">
    <property type="component" value="Unassembled WGS sequence"/>
</dbReference>
<organism evidence="1 2">
    <name type="scientific">Racocetra persica</name>
    <dbReference type="NCBI Taxonomy" id="160502"/>
    <lineage>
        <taxon>Eukaryota</taxon>
        <taxon>Fungi</taxon>
        <taxon>Fungi incertae sedis</taxon>
        <taxon>Mucoromycota</taxon>
        <taxon>Glomeromycotina</taxon>
        <taxon>Glomeromycetes</taxon>
        <taxon>Diversisporales</taxon>
        <taxon>Gigasporaceae</taxon>
        <taxon>Racocetra</taxon>
    </lineage>
</organism>
<dbReference type="EMBL" id="CAJVQC010068332">
    <property type="protein sequence ID" value="CAG8808028.1"/>
    <property type="molecule type" value="Genomic_DNA"/>
</dbReference>
<keyword evidence="2" id="KW-1185">Reference proteome</keyword>
<reference evidence="1" key="1">
    <citation type="submission" date="2021-06" db="EMBL/GenBank/DDBJ databases">
        <authorList>
            <person name="Kallberg Y."/>
            <person name="Tangrot J."/>
            <person name="Rosling A."/>
        </authorList>
    </citation>
    <scope>NUCLEOTIDE SEQUENCE</scope>
    <source>
        <strain evidence="1">MA461A</strain>
    </source>
</reference>
<gene>
    <name evidence="1" type="ORF">RPERSI_LOCUS22520</name>
</gene>
<comment type="caution">
    <text evidence="1">The sequence shown here is derived from an EMBL/GenBank/DDBJ whole genome shotgun (WGS) entry which is preliminary data.</text>
</comment>
<sequence>RTRCSNLSQLLLDDKLMAIVNLWQLWTHSINFYNLSEPESEQNNQ</sequence>
<name>A0ACA9RSQ2_9GLOM</name>
<evidence type="ECO:0000313" key="1">
    <source>
        <dbReference type="EMBL" id="CAG8808028.1"/>
    </source>
</evidence>
<evidence type="ECO:0000313" key="2">
    <source>
        <dbReference type="Proteomes" id="UP000789920"/>
    </source>
</evidence>
<protein>
    <submittedName>
        <fullName evidence="1">14144_t:CDS:1</fullName>
    </submittedName>
</protein>
<feature type="non-terminal residue" evidence="1">
    <location>
        <position position="1"/>
    </location>
</feature>